<comment type="caution">
    <text evidence="2">The sequence shown here is derived from an EMBL/GenBank/DDBJ whole genome shotgun (WGS) entry which is preliminary data.</text>
</comment>
<proteinExistence type="predicted"/>
<dbReference type="Proteomes" id="UP001151760">
    <property type="component" value="Unassembled WGS sequence"/>
</dbReference>
<feature type="compositionally biased region" description="Basic and acidic residues" evidence="1">
    <location>
        <begin position="297"/>
        <end position="306"/>
    </location>
</feature>
<evidence type="ECO:0000313" key="2">
    <source>
        <dbReference type="EMBL" id="GJT50432.1"/>
    </source>
</evidence>
<protein>
    <submittedName>
        <fullName evidence="2">Uncharacterized protein</fullName>
    </submittedName>
</protein>
<evidence type="ECO:0000313" key="3">
    <source>
        <dbReference type="Proteomes" id="UP001151760"/>
    </source>
</evidence>
<name>A0ABQ5EHZ2_9ASTR</name>
<feature type="compositionally biased region" description="Basic and acidic residues" evidence="1">
    <location>
        <begin position="236"/>
        <end position="258"/>
    </location>
</feature>
<sequence length="392" mass="44059">MEEDQVGSDPGKSHVALAGPNPEPMHDGFVATVYPQVHEGLKHTTEEYVHMENPLSSSGTLSSMKNRDPFTFGDQLINDKSAKEEPRKANVKDEVESMVTVPIHQASSSVPPLSTPVIDLSPPKQSTHPVHEQLITATTETTTTTLPPPPPTPTQSSTDADLAALYKVVKEVVQTALQAPLQDRFRDLSKVDMKEILHQRMFESGSYRSHPEHASLYEALERSINYDNREAFFEEKAKSPWKTSDTRDAPSSSSKEKTAYQPAQPVDEDPIPDNVHMSEPEDTDIAHLPKIKTRPDWLKPVPKEETPETLEPDWVIPPNDLPETENNWADVLGKTYKDPEENKLLQKTGDMGVFIRWYCKQIGKKKLTKANLEGPAYMTVRPFHQNNIQLQF</sequence>
<reference evidence="2" key="1">
    <citation type="journal article" date="2022" name="Int. J. Mol. Sci.">
        <title>Draft Genome of Tanacetum Coccineum: Genomic Comparison of Closely Related Tanacetum-Family Plants.</title>
        <authorList>
            <person name="Yamashiro T."/>
            <person name="Shiraishi A."/>
            <person name="Nakayama K."/>
            <person name="Satake H."/>
        </authorList>
    </citation>
    <scope>NUCLEOTIDE SEQUENCE</scope>
</reference>
<feature type="compositionally biased region" description="Polar residues" evidence="1">
    <location>
        <begin position="54"/>
        <end position="64"/>
    </location>
</feature>
<evidence type="ECO:0000256" key="1">
    <source>
        <dbReference type="SAM" id="MobiDB-lite"/>
    </source>
</evidence>
<feature type="region of interest" description="Disordered" evidence="1">
    <location>
        <begin position="49"/>
        <end position="93"/>
    </location>
</feature>
<dbReference type="EMBL" id="BQNB010016320">
    <property type="protein sequence ID" value="GJT50432.1"/>
    <property type="molecule type" value="Genomic_DNA"/>
</dbReference>
<organism evidence="2 3">
    <name type="scientific">Tanacetum coccineum</name>
    <dbReference type="NCBI Taxonomy" id="301880"/>
    <lineage>
        <taxon>Eukaryota</taxon>
        <taxon>Viridiplantae</taxon>
        <taxon>Streptophyta</taxon>
        <taxon>Embryophyta</taxon>
        <taxon>Tracheophyta</taxon>
        <taxon>Spermatophyta</taxon>
        <taxon>Magnoliopsida</taxon>
        <taxon>eudicotyledons</taxon>
        <taxon>Gunneridae</taxon>
        <taxon>Pentapetalae</taxon>
        <taxon>asterids</taxon>
        <taxon>campanulids</taxon>
        <taxon>Asterales</taxon>
        <taxon>Asteraceae</taxon>
        <taxon>Asteroideae</taxon>
        <taxon>Anthemideae</taxon>
        <taxon>Anthemidinae</taxon>
        <taxon>Tanacetum</taxon>
    </lineage>
</organism>
<keyword evidence="3" id="KW-1185">Reference proteome</keyword>
<feature type="region of interest" description="Disordered" evidence="1">
    <location>
        <begin position="236"/>
        <end position="280"/>
    </location>
</feature>
<reference evidence="2" key="2">
    <citation type="submission" date="2022-01" db="EMBL/GenBank/DDBJ databases">
        <authorList>
            <person name="Yamashiro T."/>
            <person name="Shiraishi A."/>
            <person name="Satake H."/>
            <person name="Nakayama K."/>
        </authorList>
    </citation>
    <scope>NUCLEOTIDE SEQUENCE</scope>
</reference>
<feature type="compositionally biased region" description="Basic and acidic residues" evidence="1">
    <location>
        <begin position="80"/>
        <end position="93"/>
    </location>
</feature>
<feature type="region of interest" description="Disordered" evidence="1">
    <location>
        <begin position="297"/>
        <end position="321"/>
    </location>
</feature>
<feature type="region of interest" description="Disordered" evidence="1">
    <location>
        <begin position="1"/>
        <end position="28"/>
    </location>
</feature>
<accession>A0ABQ5EHZ2</accession>
<gene>
    <name evidence="2" type="ORF">Tco_0976589</name>
</gene>